<protein>
    <submittedName>
        <fullName evidence="2">Uncharacterized protein</fullName>
    </submittedName>
</protein>
<evidence type="ECO:0000313" key="3">
    <source>
        <dbReference type="Proteomes" id="UP000223370"/>
    </source>
</evidence>
<accession>A0A1Z5J2G0</accession>
<dbReference type="EMBL" id="BCMJ01000003">
    <property type="protein sequence ID" value="GAX07992.1"/>
    <property type="molecule type" value="Genomic_DNA"/>
</dbReference>
<gene>
    <name evidence="2" type="ORF">IWT5_01143</name>
</gene>
<evidence type="ECO:0000256" key="1">
    <source>
        <dbReference type="SAM" id="MobiDB-lite"/>
    </source>
</evidence>
<reference evidence="2 3" key="1">
    <citation type="submission" date="2015-11" db="EMBL/GenBank/DDBJ databases">
        <title>Draft genome sequences of new species of the genus Lactobacillus isolated from orchardgrass silage.</title>
        <authorList>
            <person name="Tohno M."/>
            <person name="Tanizawa Y."/>
            <person name="Arita M."/>
        </authorList>
    </citation>
    <scope>NUCLEOTIDE SEQUENCE [LARGE SCALE GENOMIC DNA]</scope>
    <source>
        <strain evidence="2 3">IWT5</strain>
    </source>
</reference>
<comment type="caution">
    <text evidence="2">The sequence shown here is derived from an EMBL/GenBank/DDBJ whole genome shotgun (WGS) entry which is preliminary data.</text>
</comment>
<proteinExistence type="predicted"/>
<dbReference type="Proteomes" id="UP000223370">
    <property type="component" value="Unassembled WGS sequence"/>
</dbReference>
<dbReference type="NCBIfam" id="NF046006">
    <property type="entry name" value="MAG6450_fam"/>
    <property type="match status" value="1"/>
</dbReference>
<name>A0A1Z5J2G0_9LACO</name>
<dbReference type="AlphaFoldDB" id="A0A1Z5J2G0"/>
<organism evidence="2 3">
    <name type="scientific">Secundilactobacillus silagincola</name>
    <dbReference type="NCBI Taxonomy" id="1714681"/>
    <lineage>
        <taxon>Bacteria</taxon>
        <taxon>Bacillati</taxon>
        <taxon>Bacillota</taxon>
        <taxon>Bacilli</taxon>
        <taxon>Lactobacillales</taxon>
        <taxon>Lactobacillaceae</taxon>
        <taxon>Secundilactobacillus</taxon>
    </lineage>
</organism>
<feature type="region of interest" description="Disordered" evidence="1">
    <location>
        <begin position="1"/>
        <end position="29"/>
    </location>
</feature>
<evidence type="ECO:0000313" key="2">
    <source>
        <dbReference type="EMBL" id="GAX07992.1"/>
    </source>
</evidence>
<sequence>MKLTDKNKAKTRSNRTLTDKTSTDASNAKSLTSDKRSSVLFKVAVTEVLQSPYTFAKLKPQDIKGFSQFLKKTVGRNLTISEVEKEYLRTGGPHGAKNEEIINGIKQNVYHFSNGERDFRIHGYYNTDAYFCLCRIDPHHKFDYK</sequence>
<keyword evidence="3" id="KW-1185">Reference proteome</keyword>